<name>A0AAD1X6R6_EUPCR</name>
<keyword evidence="2" id="KW-1185">Reference proteome</keyword>
<evidence type="ECO:0000313" key="2">
    <source>
        <dbReference type="Proteomes" id="UP001295684"/>
    </source>
</evidence>
<organism evidence="1 2">
    <name type="scientific">Euplotes crassus</name>
    <dbReference type="NCBI Taxonomy" id="5936"/>
    <lineage>
        <taxon>Eukaryota</taxon>
        <taxon>Sar</taxon>
        <taxon>Alveolata</taxon>
        <taxon>Ciliophora</taxon>
        <taxon>Intramacronucleata</taxon>
        <taxon>Spirotrichea</taxon>
        <taxon>Hypotrichia</taxon>
        <taxon>Euplotida</taxon>
        <taxon>Euplotidae</taxon>
        <taxon>Moneuplotes</taxon>
    </lineage>
</organism>
<dbReference type="EMBL" id="CAMPGE010006360">
    <property type="protein sequence ID" value="CAI2365203.1"/>
    <property type="molecule type" value="Genomic_DNA"/>
</dbReference>
<proteinExistence type="predicted"/>
<evidence type="ECO:0000313" key="1">
    <source>
        <dbReference type="EMBL" id="CAI2365203.1"/>
    </source>
</evidence>
<accession>A0AAD1X6R6</accession>
<reference evidence="1" key="1">
    <citation type="submission" date="2023-07" db="EMBL/GenBank/DDBJ databases">
        <authorList>
            <consortium name="AG Swart"/>
            <person name="Singh M."/>
            <person name="Singh A."/>
            <person name="Seah K."/>
            <person name="Emmerich C."/>
        </authorList>
    </citation>
    <scope>NUCLEOTIDE SEQUENCE</scope>
    <source>
        <strain evidence="1">DP1</strain>
    </source>
</reference>
<dbReference type="AlphaFoldDB" id="A0AAD1X6R6"/>
<comment type="caution">
    <text evidence="1">The sequence shown here is derived from an EMBL/GenBank/DDBJ whole genome shotgun (WGS) entry which is preliminary data.</text>
</comment>
<protein>
    <submittedName>
        <fullName evidence="1">Uncharacterized protein</fullName>
    </submittedName>
</protein>
<dbReference type="Proteomes" id="UP001295684">
    <property type="component" value="Unassembled WGS sequence"/>
</dbReference>
<sequence>MELFKKGVKFVSTLSLSVNQKLLNTLIYDGDDILEEKKHYERIYEIIQEVNNDETMMNMILKKLQDFSGNCNYIFKILTLIIRITENFSDDLDVLQPLYGNIPIPTLIKDMSEYKYDIKKRVASCTSRILDNHLKLLLSSESEDTTFQKVRRLSLAIKYSNEIFFHGHKIVGMIESVVECDDLLDNEAFMTCFMFSMQQTIIAYQTILDYSAMIASFATIEYNLLDLNDIDTWNDILNSLEKLDELASNFLLKLNMYNYFLKNYNIYEDDFLDNIKQYGSKRAKELLSSRPYTSLEIIPGGEDVEELDLPGLDEEVKEQTTEYKILDCDCILE</sequence>
<gene>
    <name evidence="1" type="ORF">ECRASSUSDP1_LOCUS6553</name>
</gene>